<evidence type="ECO:0000313" key="2">
    <source>
        <dbReference type="EMBL" id="PTU19632.1"/>
    </source>
</evidence>
<dbReference type="VEuPathDB" id="FungiDB:P175DRAFT_0534079"/>
<gene>
    <name evidence="2" type="ORF">P175DRAFT_0534079</name>
</gene>
<reference evidence="2 3" key="1">
    <citation type="journal article" date="2018" name="Proc. Natl. Acad. Sci. U.S.A.">
        <title>Linking secondary metabolites to gene clusters through genome sequencing of six diverse Aspergillus species.</title>
        <authorList>
            <person name="Kaerboelling I."/>
            <person name="Vesth T.C."/>
            <person name="Frisvad J.C."/>
            <person name="Nybo J.L."/>
            <person name="Theobald S."/>
            <person name="Kuo A."/>
            <person name="Bowyer P."/>
            <person name="Matsuda Y."/>
            <person name="Mondo S."/>
            <person name="Lyhne E.K."/>
            <person name="Kogle M.E."/>
            <person name="Clum A."/>
            <person name="Lipzen A."/>
            <person name="Salamov A."/>
            <person name="Ngan C.Y."/>
            <person name="Daum C."/>
            <person name="Chiniquy J."/>
            <person name="Barry K."/>
            <person name="LaButti K."/>
            <person name="Haridas S."/>
            <person name="Simmons B.A."/>
            <person name="Magnuson J.K."/>
            <person name="Mortensen U.H."/>
            <person name="Larsen T.O."/>
            <person name="Grigoriev I.V."/>
            <person name="Baker S.E."/>
            <person name="Andersen M.R."/>
        </authorList>
    </citation>
    <scope>NUCLEOTIDE SEQUENCE [LARGE SCALE GENOMIC DNA]</scope>
    <source>
        <strain evidence="2 3">IBT 24754</strain>
    </source>
</reference>
<comment type="caution">
    <text evidence="2">The sequence shown here is derived from an EMBL/GenBank/DDBJ whole genome shotgun (WGS) entry which is preliminary data.</text>
</comment>
<dbReference type="RefSeq" id="XP_040751024.1">
    <property type="nucleotide sequence ID" value="XM_040900106.1"/>
</dbReference>
<evidence type="ECO:0000313" key="3">
    <source>
        <dbReference type="Proteomes" id="UP000244073"/>
    </source>
</evidence>
<accession>A0A2T5LTM4</accession>
<evidence type="ECO:0000256" key="1">
    <source>
        <dbReference type="SAM" id="Phobius"/>
    </source>
</evidence>
<name>A0A2T5LTM4_9EURO</name>
<dbReference type="Proteomes" id="UP000244073">
    <property type="component" value="Unassembled WGS sequence"/>
</dbReference>
<feature type="transmembrane region" description="Helical" evidence="1">
    <location>
        <begin position="82"/>
        <end position="100"/>
    </location>
</feature>
<proteinExistence type="predicted"/>
<dbReference type="AlphaFoldDB" id="A0A2T5LTM4"/>
<keyword evidence="1" id="KW-1133">Transmembrane helix</keyword>
<dbReference type="GeneID" id="63816988"/>
<dbReference type="OrthoDB" id="10003767at2759"/>
<keyword evidence="1" id="KW-0812">Transmembrane</keyword>
<keyword evidence="1" id="KW-0472">Membrane</keyword>
<protein>
    <submittedName>
        <fullName evidence="2">Uncharacterized protein</fullName>
    </submittedName>
</protein>
<organism evidence="2 3">
    <name type="scientific">Aspergillus ochraceoroseus IBT 24754</name>
    <dbReference type="NCBI Taxonomy" id="1392256"/>
    <lineage>
        <taxon>Eukaryota</taxon>
        <taxon>Fungi</taxon>
        <taxon>Dikarya</taxon>
        <taxon>Ascomycota</taxon>
        <taxon>Pezizomycotina</taxon>
        <taxon>Eurotiomycetes</taxon>
        <taxon>Eurotiomycetidae</taxon>
        <taxon>Eurotiales</taxon>
        <taxon>Aspergillaceae</taxon>
        <taxon>Aspergillus</taxon>
        <taxon>Aspergillus subgen. Nidulantes</taxon>
    </lineage>
</organism>
<sequence length="114" mass="12343">MVKSPAAIHTDIDVAWPSEITSSLTVDAFISFLDPLIPIASQRDYSFVIPKVLAYSTSSTHPVGAEDIIMERIEGVSLASRWLFYSIISCIIGGISAYCIHSDSDAGDSLDYAQ</sequence>
<dbReference type="EMBL" id="MSFN02000006">
    <property type="protein sequence ID" value="PTU19632.1"/>
    <property type="molecule type" value="Genomic_DNA"/>
</dbReference>